<dbReference type="EMBL" id="CCKQ01005462">
    <property type="protein sequence ID" value="CDW76705.1"/>
    <property type="molecule type" value="Genomic_DNA"/>
</dbReference>
<keyword evidence="1" id="KW-0812">Transmembrane</keyword>
<evidence type="ECO:0000256" key="1">
    <source>
        <dbReference type="SAM" id="Phobius"/>
    </source>
</evidence>
<feature type="transmembrane region" description="Helical" evidence="1">
    <location>
        <begin position="360"/>
        <end position="382"/>
    </location>
</feature>
<name>A0A078A547_STYLE</name>
<protein>
    <submittedName>
        <fullName evidence="2">Uncharacterized protein</fullName>
    </submittedName>
</protein>
<feature type="transmembrane region" description="Helical" evidence="1">
    <location>
        <begin position="153"/>
        <end position="173"/>
    </location>
</feature>
<dbReference type="OrthoDB" id="567237at2759"/>
<sequence length="444" mass="51321">MKTEIANKGSSKEASSAWNRAGTWEDKTLKKPQLQKILESLFINANLDSPLDDSIVFGITVTEGEASIIMVRGKVKVGYEFSVEIGVGHSRRDYYSGRYEVRDYIYSIVSTIILLAILYPFCVYFSIDVEFLYDTNSEFFRTSFYRYNVNTQYISLGNLFYQTIVYAFGWLFIRRVNQRDMRPFSELLKKHGSYDSFFKLLGYSVVFFLTSGVVILGHRYDYSGYCADDHEIPVAHTITKLNDVGCRLLTEQEVIQQNFYTWTIATVVGLQFTHLSRSKLFGDFDFEGNFLSYWPLRNYFILVAVVGFSLYVLVVLNDLYIFVHAFYFYTAIFVASLAILFALIQFVFGIDRFHLHHYVIAQYILVFSCFQTPLITWINGYVTGMMIDGGASFDWDPLFEDPQDMNRYKDKTLRLSQPHPQLNSANPSLVQSSQIYDSLNIVIV</sequence>
<reference evidence="2 3" key="1">
    <citation type="submission" date="2014-06" db="EMBL/GenBank/DDBJ databases">
        <authorList>
            <person name="Swart Estienne"/>
        </authorList>
    </citation>
    <scope>NUCLEOTIDE SEQUENCE [LARGE SCALE GENOMIC DNA]</scope>
    <source>
        <strain evidence="2 3">130c</strain>
    </source>
</reference>
<gene>
    <name evidence="2" type="primary">Contig9626.g10291</name>
    <name evidence="2" type="ORF">STYLEM_5666</name>
</gene>
<keyword evidence="3" id="KW-1185">Reference proteome</keyword>
<dbReference type="Proteomes" id="UP000039865">
    <property type="component" value="Unassembled WGS sequence"/>
</dbReference>
<proteinExistence type="predicted"/>
<dbReference type="InParanoid" id="A0A078A547"/>
<accession>A0A078A547</accession>
<keyword evidence="1" id="KW-1133">Transmembrane helix</keyword>
<dbReference type="AlphaFoldDB" id="A0A078A547"/>
<evidence type="ECO:0000313" key="2">
    <source>
        <dbReference type="EMBL" id="CDW76705.1"/>
    </source>
</evidence>
<feature type="transmembrane region" description="Helical" evidence="1">
    <location>
        <begin position="194"/>
        <end position="215"/>
    </location>
</feature>
<organism evidence="2 3">
    <name type="scientific">Stylonychia lemnae</name>
    <name type="common">Ciliate</name>
    <dbReference type="NCBI Taxonomy" id="5949"/>
    <lineage>
        <taxon>Eukaryota</taxon>
        <taxon>Sar</taxon>
        <taxon>Alveolata</taxon>
        <taxon>Ciliophora</taxon>
        <taxon>Intramacronucleata</taxon>
        <taxon>Spirotrichea</taxon>
        <taxon>Stichotrichia</taxon>
        <taxon>Sporadotrichida</taxon>
        <taxon>Oxytrichidae</taxon>
        <taxon>Stylonychinae</taxon>
        <taxon>Stylonychia</taxon>
    </lineage>
</organism>
<feature type="transmembrane region" description="Helical" evidence="1">
    <location>
        <begin position="104"/>
        <end position="127"/>
    </location>
</feature>
<evidence type="ECO:0000313" key="3">
    <source>
        <dbReference type="Proteomes" id="UP000039865"/>
    </source>
</evidence>
<keyword evidence="1" id="KW-0472">Membrane</keyword>
<feature type="transmembrane region" description="Helical" evidence="1">
    <location>
        <begin position="326"/>
        <end position="348"/>
    </location>
</feature>
<feature type="transmembrane region" description="Helical" evidence="1">
    <location>
        <begin position="299"/>
        <end position="319"/>
    </location>
</feature>